<dbReference type="GO" id="GO:0005975">
    <property type="term" value="P:carbohydrate metabolic process"/>
    <property type="evidence" value="ECO:0007669"/>
    <property type="project" value="InterPro"/>
</dbReference>
<feature type="domain" description="Beta-lactamase-related" evidence="6">
    <location>
        <begin position="628"/>
        <end position="978"/>
    </location>
</feature>
<dbReference type="PANTHER" id="PTHR30480">
    <property type="entry name" value="BETA-HEXOSAMINIDASE-RELATED"/>
    <property type="match status" value="1"/>
</dbReference>
<dbReference type="GO" id="GO:0004563">
    <property type="term" value="F:beta-N-acetylhexosaminidase activity"/>
    <property type="evidence" value="ECO:0007669"/>
    <property type="project" value="UniProtKB-EC"/>
</dbReference>
<dbReference type="Pfam" id="PF00933">
    <property type="entry name" value="Glyco_hydro_3"/>
    <property type="match status" value="1"/>
</dbReference>
<keyword evidence="5" id="KW-0326">Glycosidase</keyword>
<dbReference type="InterPro" id="IPR036881">
    <property type="entry name" value="Glyco_hydro_3_C_sf"/>
</dbReference>
<dbReference type="InterPro" id="IPR050226">
    <property type="entry name" value="NagZ_Beta-hexosaminidase"/>
</dbReference>
<dbReference type="InterPro" id="IPR017853">
    <property type="entry name" value="GH"/>
</dbReference>
<evidence type="ECO:0000256" key="5">
    <source>
        <dbReference type="ARBA" id="ARBA00023295"/>
    </source>
</evidence>
<dbReference type="SUPFAM" id="SSF56601">
    <property type="entry name" value="beta-lactamase/transpeptidase-like"/>
    <property type="match status" value="1"/>
</dbReference>
<dbReference type="InterPro" id="IPR012338">
    <property type="entry name" value="Beta-lactam/transpept-like"/>
</dbReference>
<dbReference type="KEGG" id="rhoz:GXP67_09845"/>
<evidence type="ECO:0000259" key="7">
    <source>
        <dbReference type="Pfam" id="PF00933"/>
    </source>
</evidence>
<evidence type="ECO:0000256" key="4">
    <source>
        <dbReference type="ARBA" id="ARBA00022801"/>
    </source>
</evidence>
<keyword evidence="9" id="KW-1185">Reference proteome</keyword>
<dbReference type="InterPro" id="IPR001466">
    <property type="entry name" value="Beta-lactam-related"/>
</dbReference>
<evidence type="ECO:0000259" key="6">
    <source>
        <dbReference type="Pfam" id="PF00144"/>
    </source>
</evidence>
<organism evidence="8 9">
    <name type="scientific">Rhodocytophaga rosea</name>
    <dbReference type="NCBI Taxonomy" id="2704465"/>
    <lineage>
        <taxon>Bacteria</taxon>
        <taxon>Pseudomonadati</taxon>
        <taxon>Bacteroidota</taxon>
        <taxon>Cytophagia</taxon>
        <taxon>Cytophagales</taxon>
        <taxon>Rhodocytophagaceae</taxon>
        <taxon>Rhodocytophaga</taxon>
    </lineage>
</organism>
<dbReference type="InterPro" id="IPR036962">
    <property type="entry name" value="Glyco_hydro_3_N_sf"/>
</dbReference>
<dbReference type="Proteomes" id="UP000480178">
    <property type="component" value="Chromosome"/>
</dbReference>
<evidence type="ECO:0000256" key="3">
    <source>
        <dbReference type="ARBA" id="ARBA00012663"/>
    </source>
</evidence>
<comment type="catalytic activity">
    <reaction evidence="1">
        <text>Hydrolysis of terminal non-reducing N-acetyl-D-hexosamine residues in N-acetyl-beta-D-hexosaminides.</text>
        <dbReference type="EC" id="3.2.1.52"/>
    </reaction>
</comment>
<dbReference type="Gene3D" id="3.40.710.10">
    <property type="entry name" value="DD-peptidase/beta-lactamase superfamily"/>
    <property type="match status" value="1"/>
</dbReference>
<gene>
    <name evidence="8" type="ORF">GXP67_09845</name>
</gene>
<dbReference type="Pfam" id="PF00144">
    <property type="entry name" value="Beta-lactamase"/>
    <property type="match status" value="1"/>
</dbReference>
<keyword evidence="4 8" id="KW-0378">Hydrolase</keyword>
<dbReference type="SUPFAM" id="SSF51445">
    <property type="entry name" value="(Trans)glycosidases"/>
    <property type="match status" value="1"/>
</dbReference>
<dbReference type="InterPro" id="IPR001764">
    <property type="entry name" value="Glyco_hydro_3_N"/>
</dbReference>
<sequence length="1010" mass="113090">MTIVTHFLSSHYLFKKGLYLLSLLVLFTGSLYPVSSSAQQQSGSSTAIPPFLETEQKWVDSIMNKLTSDERIAQLLMVAAYSNRSQGHVDTISNLIKTYKIGGLIFFQGGPVRQANLTNKYQSESKVPLMVAMDAEWGIGMRLDSTIRFPYQMSLGAVQDNQLIYQMGVEVARQFKRMGMHVNFAPVVDVNNNPNNPVISFRSFGENKYKVTEKSYAYMKGMQDNGIIATAKHFPGHGDTDADSHYALPVIKHNRQRLDSLELYPFQTLVNNGIGGVMVAHLSIPTLDTTANLPSTLSKPIITDLLKKELGFKGLIFTDAMNMKGLTNFFKPGTADVKAILAGNDVLEFTESVPKAIEEIKKAIKNKQITQQEIDERCRKVLLAKYWVGLHSYTPIETQTLVADLNIPDAQLLNRRLTEASLTVLKSDKNILPLQRLDTLKIASLSVGATQITPFQLMLDKYSKIDHFFLPANSTAADVAQLKEKLQPYNMVVVGVHGLSLRPARNFGITESMASLITEIASSKKAVISVFGNVYSAGKIENIQRYAGVIMAYQESINTQELSAQLIFGGISASGKLPVTIGNQFKYGQGADLAAINRLKYTLPEETGISSAILSRKIDSLAMLAIREKAAPGCQVLVAKDGKVIFQKSYGYHTYDQTVPMKNDDLFDLASITKISASLPSLMKLQDEGKFNVDATLGTYLKEFRGTNKADLTFRQILTHQAKLKAWIPFWQDTKKKNGKFKWFTFKADSSKRFPYKVAENLYLNRNYYKKIYKQIRKSPLNEKPGYVYSDLSFYLYPLIVKELTGKDFETYVKETFYRPLGAYTLTYNPYKQFPLSRIVPTEYDSLFRKNQIHGRVHDEGAAMLDGLSGHAGLFGTGNDLAKLMQMYLQKGSFGSQKFIEPATLTEFARCQFCEQGNRRAIGFDKPDIIPVKNGSAAYSASKDSFGHSGFTGTFTWVDPTYNLVYVFLSNRVYPTRNNSKLSQMNIRTGIQQAIYEAIQESNMSSMNRK</sequence>
<dbReference type="PANTHER" id="PTHR30480:SF13">
    <property type="entry name" value="BETA-HEXOSAMINIDASE"/>
    <property type="match status" value="1"/>
</dbReference>
<dbReference type="Gene3D" id="3.40.50.1700">
    <property type="entry name" value="Glycoside hydrolase family 3 C-terminal domain"/>
    <property type="match status" value="1"/>
</dbReference>
<evidence type="ECO:0000256" key="1">
    <source>
        <dbReference type="ARBA" id="ARBA00001231"/>
    </source>
</evidence>
<dbReference type="InterPro" id="IPR019800">
    <property type="entry name" value="Glyco_hydro_3_AS"/>
</dbReference>
<evidence type="ECO:0000313" key="9">
    <source>
        <dbReference type="Proteomes" id="UP000480178"/>
    </source>
</evidence>
<evidence type="ECO:0000313" key="8">
    <source>
        <dbReference type="EMBL" id="QHT66932.1"/>
    </source>
</evidence>
<dbReference type="AlphaFoldDB" id="A0A6C0GGS5"/>
<dbReference type="GO" id="GO:0009254">
    <property type="term" value="P:peptidoglycan turnover"/>
    <property type="evidence" value="ECO:0007669"/>
    <property type="project" value="TreeGrafter"/>
</dbReference>
<protein>
    <recommendedName>
        <fullName evidence="3">beta-N-acetylhexosaminidase</fullName>
        <ecNumber evidence="3">3.2.1.52</ecNumber>
    </recommendedName>
</protein>
<reference evidence="8 9" key="1">
    <citation type="submission" date="2020-01" db="EMBL/GenBank/DDBJ databases">
        <authorList>
            <person name="Kim M.K."/>
        </authorList>
    </citation>
    <scope>NUCLEOTIDE SEQUENCE [LARGE SCALE GENOMIC DNA]</scope>
    <source>
        <strain evidence="8 9">172606-1</strain>
    </source>
</reference>
<proteinExistence type="inferred from homology"/>
<dbReference type="EMBL" id="CP048222">
    <property type="protein sequence ID" value="QHT66932.1"/>
    <property type="molecule type" value="Genomic_DNA"/>
</dbReference>
<feature type="domain" description="Glycoside hydrolase family 3 N-terminal" evidence="7">
    <location>
        <begin position="68"/>
        <end position="382"/>
    </location>
</feature>
<evidence type="ECO:0000256" key="2">
    <source>
        <dbReference type="ARBA" id="ARBA00005336"/>
    </source>
</evidence>
<dbReference type="RefSeq" id="WP_162442981.1">
    <property type="nucleotide sequence ID" value="NZ_CP048222.1"/>
</dbReference>
<dbReference type="PROSITE" id="PS00775">
    <property type="entry name" value="GLYCOSYL_HYDROL_F3"/>
    <property type="match status" value="1"/>
</dbReference>
<dbReference type="PRINTS" id="PR00133">
    <property type="entry name" value="GLHYDRLASE3"/>
</dbReference>
<dbReference type="Gene3D" id="3.20.20.300">
    <property type="entry name" value="Glycoside hydrolase, family 3, N-terminal domain"/>
    <property type="match status" value="1"/>
</dbReference>
<accession>A0A6C0GGS5</accession>
<name>A0A6C0GGS5_9BACT</name>
<comment type="similarity">
    <text evidence="2">Belongs to the glycosyl hydrolase 3 family.</text>
</comment>
<dbReference type="EC" id="3.2.1.52" evidence="3"/>